<dbReference type="PATRIC" id="fig|1051646.9.peg.281"/>
<reference evidence="3" key="1">
    <citation type="submission" date="2011-08" db="EMBL/GenBank/DDBJ databases">
        <authorList>
            <person name="Hoffman M."/>
            <person name="Strain E.A."/>
            <person name="Brown E."/>
            <person name="Allard M.W."/>
        </authorList>
    </citation>
    <scope>NUCLEOTIDE SEQUENCE</scope>
    <source>
        <strain evidence="3">ATCC 19109</strain>
    </source>
</reference>
<reference evidence="3 4" key="2">
    <citation type="journal article" date="2012" name="Int. J. Syst. Evol. Microbiol.">
        <title>Vibrio caribbeanicus sp. nov., isolated from the marine sponge Scleritoderma cyanea.</title>
        <authorList>
            <person name="Hoffmann M."/>
            <person name="Monday S.R."/>
            <person name="Allard M.W."/>
            <person name="Strain E.A."/>
            <person name="Whittaker P."/>
            <person name="Naum M."/>
            <person name="McCarthy P.J."/>
            <person name="Lopez J.V."/>
            <person name="Fischer M."/>
            <person name="Brown E.W."/>
        </authorList>
    </citation>
    <scope>NUCLEOTIDE SEQUENCE [LARGE SCALE GENOMIC DNA]</scope>
    <source>
        <strain evidence="3 4">ATCC 19109</strain>
    </source>
</reference>
<dbReference type="STRING" id="1051646.IX91_01430"/>
<keyword evidence="1" id="KW-1133">Transmembrane helix</keyword>
<dbReference type="EMBL" id="CP009354">
    <property type="protein sequence ID" value="AIW12892.1"/>
    <property type="molecule type" value="Genomic_DNA"/>
</dbReference>
<dbReference type="RefSeq" id="WP_004748279.1">
    <property type="nucleotide sequence ID" value="NZ_AFWI01000202.1"/>
</dbReference>
<sequence>MAVSSIIIGAGVSFSIAWLGWNKLEKRAEKTSLRSESFSLLGPTITLISEFREMAENSLYERSSSSYDPISSKDKLIKRQGFDIKFHAKYQLLKTKLAQLQTRGISIPEDKLVELRMAFTTSEIDNIKSYSIALNASDRIEVELYSAFERTYPKSESWVKKYL</sequence>
<reference evidence="2 5" key="3">
    <citation type="submission" date="2014-08" db="EMBL/GenBank/DDBJ databases">
        <title>First Complete Genome Sequence of the Shellfish Pathogen Vibrio tubiashii.</title>
        <authorList>
            <person name="Richards G.P."/>
            <person name="Needleman D.S."/>
            <person name="Watson M.A."/>
            <person name="Bono J.L."/>
        </authorList>
    </citation>
    <scope>NUCLEOTIDE SEQUENCE [LARGE SCALE GENOMIC DNA]</scope>
    <source>
        <strain evidence="2 5">ATCC 19109</strain>
    </source>
</reference>
<proteinExistence type="predicted"/>
<dbReference type="GeneID" id="23443371"/>
<gene>
    <name evidence="2" type="ORF">IX91_01430</name>
    <name evidence="3" type="ORF">VITU9109_22721</name>
</gene>
<feature type="transmembrane region" description="Helical" evidence="1">
    <location>
        <begin position="6"/>
        <end position="24"/>
    </location>
</feature>
<evidence type="ECO:0000256" key="1">
    <source>
        <dbReference type="SAM" id="Phobius"/>
    </source>
</evidence>
<keyword evidence="4" id="KW-1185">Reference proteome</keyword>
<name>F9TCA0_9VIBR</name>
<dbReference type="Proteomes" id="UP000003836">
    <property type="component" value="Unassembled WGS sequence"/>
</dbReference>
<evidence type="ECO:0000313" key="4">
    <source>
        <dbReference type="Proteomes" id="UP000003836"/>
    </source>
</evidence>
<dbReference type="Proteomes" id="UP000030071">
    <property type="component" value="Chromosome 1"/>
</dbReference>
<evidence type="ECO:0000313" key="5">
    <source>
        <dbReference type="Proteomes" id="UP000030071"/>
    </source>
</evidence>
<keyword evidence="1" id="KW-0812">Transmembrane</keyword>
<accession>F9TCA0</accession>
<dbReference type="KEGG" id="vtu:IX91_01430"/>
<dbReference type="HOGENOM" id="CLU_1626390_0_0_6"/>
<organism evidence="2 5">
    <name type="scientific">Vibrio tubiashii ATCC 19109</name>
    <dbReference type="NCBI Taxonomy" id="1051646"/>
    <lineage>
        <taxon>Bacteria</taxon>
        <taxon>Pseudomonadati</taxon>
        <taxon>Pseudomonadota</taxon>
        <taxon>Gammaproteobacteria</taxon>
        <taxon>Vibrionales</taxon>
        <taxon>Vibrionaceae</taxon>
        <taxon>Vibrio</taxon>
        <taxon>Vibrio oreintalis group</taxon>
    </lineage>
</organism>
<evidence type="ECO:0000313" key="2">
    <source>
        <dbReference type="EMBL" id="AIW12892.1"/>
    </source>
</evidence>
<protein>
    <submittedName>
        <fullName evidence="2">Uncharacterized protein</fullName>
    </submittedName>
</protein>
<dbReference type="EMBL" id="AFWI01000202">
    <property type="protein sequence ID" value="EGU47958.1"/>
    <property type="molecule type" value="Genomic_DNA"/>
</dbReference>
<keyword evidence="1" id="KW-0472">Membrane</keyword>
<dbReference type="AlphaFoldDB" id="F9TCA0"/>
<evidence type="ECO:0000313" key="3">
    <source>
        <dbReference type="EMBL" id="EGU47958.1"/>
    </source>
</evidence>